<gene>
    <name evidence="8" type="ORF">RUM44_010284</name>
</gene>
<protein>
    <submittedName>
        <fullName evidence="8">Uncharacterized protein</fullName>
    </submittedName>
</protein>
<comment type="caution">
    <text evidence="8">The sequence shown here is derived from an EMBL/GenBank/DDBJ whole genome shotgun (WGS) entry which is preliminary data.</text>
</comment>
<organism evidence="8 9">
    <name type="scientific">Polyplax serrata</name>
    <name type="common">Common mouse louse</name>
    <dbReference type="NCBI Taxonomy" id="468196"/>
    <lineage>
        <taxon>Eukaryota</taxon>
        <taxon>Metazoa</taxon>
        <taxon>Ecdysozoa</taxon>
        <taxon>Arthropoda</taxon>
        <taxon>Hexapoda</taxon>
        <taxon>Insecta</taxon>
        <taxon>Pterygota</taxon>
        <taxon>Neoptera</taxon>
        <taxon>Paraneoptera</taxon>
        <taxon>Psocodea</taxon>
        <taxon>Troctomorpha</taxon>
        <taxon>Phthiraptera</taxon>
        <taxon>Anoplura</taxon>
        <taxon>Polyplacidae</taxon>
        <taxon>Polyplax</taxon>
    </lineage>
</organism>
<evidence type="ECO:0000256" key="6">
    <source>
        <dbReference type="SAM" id="Coils"/>
    </source>
</evidence>
<feature type="region of interest" description="Disordered" evidence="7">
    <location>
        <begin position="251"/>
        <end position="311"/>
    </location>
</feature>
<dbReference type="EMBL" id="JAWJWF010000045">
    <property type="protein sequence ID" value="KAK6627805.1"/>
    <property type="molecule type" value="Genomic_DNA"/>
</dbReference>
<keyword evidence="3" id="KW-0507">mRNA processing</keyword>
<evidence type="ECO:0000256" key="7">
    <source>
        <dbReference type="SAM" id="MobiDB-lite"/>
    </source>
</evidence>
<reference evidence="8 9" key="1">
    <citation type="submission" date="2023-09" db="EMBL/GenBank/DDBJ databases">
        <title>Genomes of two closely related lineages of the louse Polyplax serrata with different host specificities.</title>
        <authorList>
            <person name="Martinu J."/>
            <person name="Tarabai H."/>
            <person name="Stefka J."/>
            <person name="Hypsa V."/>
        </authorList>
    </citation>
    <scope>NUCLEOTIDE SEQUENCE [LARGE SCALE GENOMIC DNA]</scope>
    <source>
        <strain evidence="8">98ZLc_SE</strain>
    </source>
</reference>
<feature type="region of interest" description="Disordered" evidence="7">
    <location>
        <begin position="342"/>
        <end position="388"/>
    </location>
</feature>
<feature type="compositionally biased region" description="Polar residues" evidence="7">
    <location>
        <begin position="257"/>
        <end position="267"/>
    </location>
</feature>
<dbReference type="PANTHER" id="PTHR15217:SF0">
    <property type="entry name" value="PRE-MRNA-SPLICING REGULATOR WTAP"/>
    <property type="match status" value="1"/>
</dbReference>
<evidence type="ECO:0000256" key="1">
    <source>
        <dbReference type="ARBA" id="ARBA00004123"/>
    </source>
</evidence>
<feature type="coiled-coil region" evidence="6">
    <location>
        <begin position="53"/>
        <end position="87"/>
    </location>
</feature>
<comment type="similarity">
    <text evidence="2">Belongs to the fl(2)d family.</text>
</comment>
<comment type="subcellular location">
    <subcellularLocation>
        <location evidence="1">Nucleus</location>
    </subcellularLocation>
</comment>
<keyword evidence="9" id="KW-1185">Reference proteome</keyword>
<evidence type="ECO:0000313" key="9">
    <source>
        <dbReference type="Proteomes" id="UP001359485"/>
    </source>
</evidence>
<dbReference type="InterPro" id="IPR033757">
    <property type="entry name" value="WTAP"/>
</dbReference>
<dbReference type="Proteomes" id="UP001359485">
    <property type="component" value="Unassembled WGS sequence"/>
</dbReference>
<evidence type="ECO:0000256" key="5">
    <source>
        <dbReference type="ARBA" id="ARBA00023242"/>
    </source>
</evidence>
<evidence type="ECO:0000256" key="3">
    <source>
        <dbReference type="ARBA" id="ARBA00022664"/>
    </source>
</evidence>
<dbReference type="PANTHER" id="PTHR15217">
    <property type="entry name" value="WILMS' TUMOR 1-ASSOCIATING PROTEIN"/>
    <property type="match status" value="1"/>
</dbReference>
<evidence type="ECO:0000256" key="4">
    <source>
        <dbReference type="ARBA" id="ARBA00023187"/>
    </source>
</evidence>
<proteinExistence type="inferred from homology"/>
<name>A0ABR1AV29_POLSC</name>
<evidence type="ECO:0000313" key="8">
    <source>
        <dbReference type="EMBL" id="KAK6627805.1"/>
    </source>
</evidence>
<sequence>MSEEEANTRVDQTQPHLDKVSSVTERVVLSKLEKESLTKEEWAQKWLTMELYVNQLEDRLAASEAELVNLRNTEERSKQQIAETLQREKILIRRVANKDHEIQDYVNQIAELKAGQAPGAAALRSALLDPAVNLLLYRLRQEITSLKTRLEETQNELSAWKFTPDSNTGKRLMAKCRLLYQENEELGRVVSSGRLAKLEGDLALQKSFSEEVKKSQSELDEFLQDLDEDVEGMQSTIYVLQQELRKSKEALKELQQGKESSPNNNESVLKGDETNNRTESAEFRTGNDMDRLTNGNHSALCGSRTTNQSNKVLDPQETDLDVTRTNHDESASDSCKIDGKFAEEAEDHSEGTIDGANDVNSVRKRTFDETNDSDSIQQMKKTRRGSELSLDFNEDELCLMNGEAKQEDH</sequence>
<accession>A0ABR1AV29</accession>
<evidence type="ECO:0000256" key="2">
    <source>
        <dbReference type="ARBA" id="ARBA00010313"/>
    </source>
</evidence>
<keyword evidence="6" id="KW-0175">Coiled coil</keyword>
<feature type="compositionally biased region" description="Basic and acidic residues" evidence="7">
    <location>
        <begin position="269"/>
        <end position="291"/>
    </location>
</feature>
<feature type="compositionally biased region" description="Basic and acidic residues" evidence="7">
    <location>
        <begin position="342"/>
        <end position="351"/>
    </location>
</feature>
<dbReference type="Pfam" id="PF17098">
    <property type="entry name" value="Wtap"/>
    <property type="match status" value="1"/>
</dbReference>
<keyword evidence="4" id="KW-0508">mRNA splicing</keyword>
<feature type="compositionally biased region" description="Polar residues" evidence="7">
    <location>
        <begin position="293"/>
        <end position="311"/>
    </location>
</feature>
<keyword evidence="5" id="KW-0539">Nucleus</keyword>